<keyword evidence="3" id="KW-0732">Signal</keyword>
<feature type="transmembrane region" description="Helical" evidence="4">
    <location>
        <begin position="33"/>
        <end position="53"/>
    </location>
</feature>
<dbReference type="PANTHER" id="PTHR33376">
    <property type="match status" value="1"/>
</dbReference>
<evidence type="ECO:0000256" key="1">
    <source>
        <dbReference type="ARBA" id="ARBA00009023"/>
    </source>
</evidence>
<keyword evidence="4" id="KW-0472">Membrane</keyword>
<protein>
    <submittedName>
        <fullName evidence="5">TRAP transporter solute receptor, DctP family</fullName>
    </submittedName>
</protein>
<organism evidence="5 6">
    <name type="scientific">[Clostridium] symbiosum ATCC 14940</name>
    <dbReference type="NCBI Taxonomy" id="411472"/>
    <lineage>
        <taxon>Bacteria</taxon>
        <taxon>Bacillati</taxon>
        <taxon>Bacillota</taxon>
        <taxon>Clostridia</taxon>
        <taxon>Lachnospirales</taxon>
        <taxon>Lachnospiraceae</taxon>
        <taxon>Otoolea</taxon>
    </lineage>
</organism>
<comment type="similarity">
    <text evidence="1">Belongs to the bacterial solute-binding protein 7 family.</text>
</comment>
<evidence type="ECO:0000256" key="3">
    <source>
        <dbReference type="ARBA" id="ARBA00022729"/>
    </source>
</evidence>
<evidence type="ECO:0000313" key="5">
    <source>
        <dbReference type="EMBL" id="ERI74652.1"/>
    </source>
</evidence>
<gene>
    <name evidence="5" type="ORF">CLOSYM_03796</name>
</gene>
<comment type="caution">
    <text evidence="5">The sequence shown here is derived from an EMBL/GenBank/DDBJ whole genome shotgun (WGS) entry which is preliminary data.</text>
</comment>
<evidence type="ECO:0000313" key="6">
    <source>
        <dbReference type="Proteomes" id="UP000016491"/>
    </source>
</evidence>
<dbReference type="SUPFAM" id="SSF53850">
    <property type="entry name" value="Periplasmic binding protein-like II"/>
    <property type="match status" value="1"/>
</dbReference>
<proteinExistence type="inferred from homology"/>
<sequence>MILIFTNRQVINLLMAILGCIIIFRRKIMKRKLLSMLLVTALGVSLTACGGKATEKQAQKAPEANIENAEQVSSSDPAVELIFSNITTDAGENAGNLFCELANKYSGGSITIKHFPDNVLGDDKTVIEQTQIGDIDIAVSSTSPLVNVYPDYYVFDAPYLFLNREHARAALTSEAGKAIREGIKEAGTGLIGLAWWENGFRDITNNKIPVKIPQDIKGMKIRTMENDVHLAAFKALGANPTPMAFSELFTAMQQGTVDGQENPLAIIVGNKFYEVQKYVSQTEHIYVPFCVVMNEKKFNSLTENQQNAILKAMEEATQFQLKNNAELDEEALNVIKDGGSEIVELTNGEKAQWQEVMTEADIFTMVKDKMEHPEYLDQMLALGDEYK</sequence>
<dbReference type="NCBIfam" id="NF037995">
    <property type="entry name" value="TRAP_S1"/>
    <property type="match status" value="1"/>
</dbReference>
<reference evidence="5 6" key="1">
    <citation type="submission" date="2013-07" db="EMBL/GenBank/DDBJ databases">
        <authorList>
            <person name="Weinstock G."/>
            <person name="Sodergren E."/>
            <person name="Wylie T."/>
            <person name="Fulton L."/>
            <person name="Fulton R."/>
            <person name="Fronick C."/>
            <person name="O'Laughlin M."/>
            <person name="Godfrey J."/>
            <person name="Miner T."/>
            <person name="Herter B."/>
            <person name="Appelbaum E."/>
            <person name="Cordes M."/>
            <person name="Lek S."/>
            <person name="Wollam A."/>
            <person name="Pepin K.H."/>
            <person name="Palsikar V.B."/>
            <person name="Mitreva M."/>
            <person name="Wilson R.K."/>
        </authorList>
    </citation>
    <scope>NUCLEOTIDE SEQUENCE [LARGE SCALE GENOMIC DNA]</scope>
    <source>
        <strain evidence="5 6">ATCC 14940</strain>
    </source>
</reference>
<accession>A0ABC9TTQ2</accession>
<keyword evidence="4" id="KW-0812">Transmembrane</keyword>
<keyword evidence="5" id="KW-0675">Receptor</keyword>
<dbReference type="Pfam" id="PF03480">
    <property type="entry name" value="DctP"/>
    <property type="match status" value="1"/>
</dbReference>
<feature type="transmembrane region" description="Helical" evidence="4">
    <location>
        <begin position="6"/>
        <end position="24"/>
    </location>
</feature>
<dbReference type="InterPro" id="IPR004682">
    <property type="entry name" value="TRAP_DctP"/>
</dbReference>
<dbReference type="AlphaFoldDB" id="A0ABC9TTQ2"/>
<dbReference type="Gene3D" id="3.40.190.170">
    <property type="entry name" value="Bacterial extracellular solute-binding protein, family 7"/>
    <property type="match status" value="1"/>
</dbReference>
<dbReference type="Proteomes" id="UP000016491">
    <property type="component" value="Unassembled WGS sequence"/>
</dbReference>
<keyword evidence="2" id="KW-0813">Transport</keyword>
<evidence type="ECO:0000256" key="2">
    <source>
        <dbReference type="ARBA" id="ARBA00022448"/>
    </source>
</evidence>
<keyword evidence="4" id="KW-1133">Transmembrane helix</keyword>
<dbReference type="InterPro" id="IPR038404">
    <property type="entry name" value="TRAP_DctP_sf"/>
</dbReference>
<dbReference type="NCBIfam" id="TIGR00787">
    <property type="entry name" value="dctP"/>
    <property type="match status" value="1"/>
</dbReference>
<dbReference type="EMBL" id="AWSU01000306">
    <property type="protein sequence ID" value="ERI74652.1"/>
    <property type="molecule type" value="Genomic_DNA"/>
</dbReference>
<name>A0ABC9TTQ2_CLOSY</name>
<dbReference type="InterPro" id="IPR018389">
    <property type="entry name" value="DctP_fam"/>
</dbReference>
<dbReference type="PANTHER" id="PTHR33376:SF7">
    <property type="entry name" value="C4-DICARBOXYLATE-BINDING PROTEIN DCTB"/>
    <property type="match status" value="1"/>
</dbReference>
<evidence type="ECO:0000256" key="4">
    <source>
        <dbReference type="SAM" id="Phobius"/>
    </source>
</evidence>